<keyword evidence="3 5" id="KW-1133">Transmembrane helix</keyword>
<evidence type="ECO:0000313" key="8">
    <source>
        <dbReference type="Proteomes" id="UP000037460"/>
    </source>
</evidence>
<name>A0A0M0J8S2_9EUKA</name>
<evidence type="ECO:0000256" key="4">
    <source>
        <dbReference type="ARBA" id="ARBA00023136"/>
    </source>
</evidence>
<keyword evidence="6" id="KW-0732">Signal</keyword>
<evidence type="ECO:0000256" key="3">
    <source>
        <dbReference type="ARBA" id="ARBA00022989"/>
    </source>
</evidence>
<comment type="caution">
    <text evidence="7">The sequence shown here is derived from an EMBL/GenBank/DDBJ whole genome shotgun (WGS) entry which is preliminary data.</text>
</comment>
<dbReference type="GO" id="GO:0016020">
    <property type="term" value="C:membrane"/>
    <property type="evidence" value="ECO:0007669"/>
    <property type="project" value="UniProtKB-SubCell"/>
</dbReference>
<dbReference type="OrthoDB" id="65530at2759"/>
<evidence type="ECO:0000256" key="1">
    <source>
        <dbReference type="ARBA" id="ARBA00004141"/>
    </source>
</evidence>
<accession>A0A0M0J8S2</accession>
<keyword evidence="4 5" id="KW-0472">Membrane</keyword>
<dbReference type="InterPro" id="IPR051617">
    <property type="entry name" value="UNC-93-like_regulator"/>
</dbReference>
<evidence type="ECO:0000256" key="6">
    <source>
        <dbReference type="SAM" id="SignalP"/>
    </source>
</evidence>
<comment type="subcellular location">
    <subcellularLocation>
        <location evidence="1">Membrane</location>
        <topology evidence="1">Multi-pass membrane protein</topology>
    </subcellularLocation>
</comment>
<sequence>MWPLYVVFLALIIGGGALTGLLSPPSEISSQLYLRDSAPIDAAPAVNGATHPVNRAALDWFSEAVATMQLFGTRTMLILGPLMWYTGFNQPYQLNTFARYFTARANGLEVIVFYGAEIFGAFLAGWMLDRDPTRPRTGALHVLAVFLAVTTGGYALAFHSELLAARADWPACSVEPLDFTQAAIVGPTLAYFLWGLSDSQVQAFSYWLMRQLFADGPEQSRAVGFYKMIQSLGWCAGFALVPSERMPPIVQMGLTYACALVGVVFALFRLPSDAPLLRDARAPLSGAERA</sequence>
<gene>
    <name evidence="7" type="ORF">Ctob_000617</name>
</gene>
<dbReference type="SUPFAM" id="SSF103473">
    <property type="entry name" value="MFS general substrate transporter"/>
    <property type="match status" value="1"/>
</dbReference>
<evidence type="ECO:0000256" key="5">
    <source>
        <dbReference type="SAM" id="Phobius"/>
    </source>
</evidence>
<dbReference type="AlphaFoldDB" id="A0A0M0J8S2"/>
<organism evidence="7 8">
    <name type="scientific">Chrysochromulina tobinii</name>
    <dbReference type="NCBI Taxonomy" id="1460289"/>
    <lineage>
        <taxon>Eukaryota</taxon>
        <taxon>Haptista</taxon>
        <taxon>Haptophyta</taxon>
        <taxon>Prymnesiophyceae</taxon>
        <taxon>Prymnesiales</taxon>
        <taxon>Chrysochromulinaceae</taxon>
        <taxon>Chrysochromulina</taxon>
    </lineage>
</organism>
<dbReference type="Gene3D" id="1.20.1250.20">
    <property type="entry name" value="MFS general substrate transporter like domains"/>
    <property type="match status" value="1"/>
</dbReference>
<feature type="transmembrane region" description="Helical" evidence="5">
    <location>
        <begin position="249"/>
        <end position="268"/>
    </location>
</feature>
<protein>
    <submittedName>
        <fullName evidence="7">Unc93-like protein 1-like protein</fullName>
    </submittedName>
</protein>
<reference evidence="8" key="1">
    <citation type="journal article" date="2015" name="PLoS Genet.">
        <title>Genome Sequence and Transcriptome Analyses of Chrysochromulina tobin: Metabolic Tools for Enhanced Algal Fitness in the Prominent Order Prymnesiales (Haptophyceae).</title>
        <authorList>
            <person name="Hovde B.T."/>
            <person name="Deodato C.R."/>
            <person name="Hunsperger H.M."/>
            <person name="Ryken S.A."/>
            <person name="Yost W."/>
            <person name="Jha R.K."/>
            <person name="Patterson J."/>
            <person name="Monnat R.J. Jr."/>
            <person name="Barlow S.B."/>
            <person name="Starkenburg S.R."/>
            <person name="Cattolico R.A."/>
        </authorList>
    </citation>
    <scope>NUCLEOTIDE SEQUENCE</scope>
    <source>
        <strain evidence="8">CCMP291</strain>
    </source>
</reference>
<evidence type="ECO:0000256" key="2">
    <source>
        <dbReference type="ARBA" id="ARBA00022692"/>
    </source>
</evidence>
<feature type="chain" id="PRO_5005601670" evidence="6">
    <location>
        <begin position="18"/>
        <end position="290"/>
    </location>
</feature>
<feature type="signal peptide" evidence="6">
    <location>
        <begin position="1"/>
        <end position="17"/>
    </location>
</feature>
<dbReference type="Proteomes" id="UP000037460">
    <property type="component" value="Unassembled WGS sequence"/>
</dbReference>
<dbReference type="InterPro" id="IPR036259">
    <property type="entry name" value="MFS_trans_sf"/>
</dbReference>
<keyword evidence="2 5" id="KW-0812">Transmembrane</keyword>
<dbReference type="PANTHER" id="PTHR23294">
    <property type="entry name" value="ET TRANSLATION PRODUCT-RELATED"/>
    <property type="match status" value="1"/>
</dbReference>
<feature type="transmembrane region" description="Helical" evidence="5">
    <location>
        <begin position="140"/>
        <end position="159"/>
    </location>
</feature>
<dbReference type="EMBL" id="JWZX01003253">
    <property type="protein sequence ID" value="KOO22757.1"/>
    <property type="molecule type" value="Genomic_DNA"/>
</dbReference>
<keyword evidence="8" id="KW-1185">Reference proteome</keyword>
<dbReference type="PANTHER" id="PTHR23294:SF59">
    <property type="entry name" value="UNC93-LIKE PROTEIN C922.05C"/>
    <property type="match status" value="1"/>
</dbReference>
<proteinExistence type="predicted"/>
<feature type="transmembrane region" description="Helical" evidence="5">
    <location>
        <begin position="110"/>
        <end position="128"/>
    </location>
</feature>
<evidence type="ECO:0000313" key="7">
    <source>
        <dbReference type="EMBL" id="KOO22757.1"/>
    </source>
</evidence>